<dbReference type="PROSITE" id="PS51318">
    <property type="entry name" value="TAT"/>
    <property type="match status" value="1"/>
</dbReference>
<dbReference type="Proteomes" id="UP000224915">
    <property type="component" value="Unassembled WGS sequence"/>
</dbReference>
<organism evidence="1 2">
    <name type="scientific">Serinibacter salmoneus</name>
    <dbReference type="NCBI Taxonomy" id="556530"/>
    <lineage>
        <taxon>Bacteria</taxon>
        <taxon>Bacillati</taxon>
        <taxon>Actinomycetota</taxon>
        <taxon>Actinomycetes</taxon>
        <taxon>Micrococcales</taxon>
        <taxon>Beutenbergiaceae</taxon>
        <taxon>Serinibacter</taxon>
    </lineage>
</organism>
<dbReference type="RefSeq" id="WP_143557004.1">
    <property type="nucleotide sequence ID" value="NZ_PDJD01000001.1"/>
</dbReference>
<evidence type="ECO:0000313" key="1">
    <source>
        <dbReference type="EMBL" id="PFG21248.1"/>
    </source>
</evidence>
<proteinExistence type="predicted"/>
<comment type="caution">
    <text evidence="1">The sequence shown here is derived from an EMBL/GenBank/DDBJ whole genome shotgun (WGS) entry which is preliminary data.</text>
</comment>
<dbReference type="InterPro" id="IPR006311">
    <property type="entry name" value="TAT_signal"/>
</dbReference>
<reference evidence="1 2" key="1">
    <citation type="submission" date="2017-10" db="EMBL/GenBank/DDBJ databases">
        <title>Sequencing the genomes of 1000 actinobacteria strains.</title>
        <authorList>
            <person name="Klenk H.-P."/>
        </authorList>
    </citation>
    <scope>NUCLEOTIDE SEQUENCE [LARGE SCALE GENOMIC DNA]</scope>
    <source>
        <strain evidence="1 2">DSM 21801</strain>
    </source>
</reference>
<evidence type="ECO:0000313" key="2">
    <source>
        <dbReference type="Proteomes" id="UP000224915"/>
    </source>
</evidence>
<dbReference type="AlphaFoldDB" id="A0A2A9D3F4"/>
<gene>
    <name evidence="1" type="ORF">ATL40_2871</name>
</gene>
<accession>A0A2A9D3F4</accession>
<sequence>MTMSEHGPSRRGVLSAAAWSAPVVAVTALTPAAVAGSTPTGEFTLVSYAGGVEHWVDAERTIACTASVGTNWQLVNEGTDEVPAGALITVSYDGRIFDMEPLTNLSLVSQDTDGDKVTMTLATQAPVPAGEFIYASIGAGSRIVDGIGPAGPSFEPVVVTVGGQAPVLGSPVTVVPTAPYTPTVSAEWGTAVVDGWNVSFPVRVSVTTDPAGGPLPAGVRLSPFSGVVEEFTLQQVLVDGADRPEAIVPPTWSSYTTAIDIPAGSTLTLVLDRALDDEVTSPWAQPYVRLHDDWYRRVEGGTTEVQGPAATPAG</sequence>
<name>A0A2A9D3F4_9MICO</name>
<keyword evidence="2" id="KW-1185">Reference proteome</keyword>
<dbReference type="EMBL" id="PDJD01000001">
    <property type="protein sequence ID" value="PFG21248.1"/>
    <property type="molecule type" value="Genomic_DNA"/>
</dbReference>
<protein>
    <submittedName>
        <fullName evidence="1">Uncharacterized protein</fullName>
    </submittedName>
</protein>